<dbReference type="AlphaFoldDB" id="A0A224YIM3"/>
<dbReference type="EMBL" id="GFPF01002494">
    <property type="protein sequence ID" value="MAA13640.1"/>
    <property type="molecule type" value="Transcribed_RNA"/>
</dbReference>
<accession>A0A224YIM3</accession>
<sequence>MATMRCIFVAFYITCGVLLHVYAWDNANSDCVHLIADGQSRQHVSLVPEEDGTPCIYGYCFRGMCVAEDNNQHLLKRRKRSLRSFVRGFAAGRRVGLRQARRRGSAWRFGRR</sequence>
<evidence type="ECO:0000313" key="2">
    <source>
        <dbReference type="EMBL" id="MAA13640.1"/>
    </source>
</evidence>
<name>A0A224YIM3_9ACAR</name>
<organism evidence="2">
    <name type="scientific">Rhipicephalus zambeziensis</name>
    <dbReference type="NCBI Taxonomy" id="60191"/>
    <lineage>
        <taxon>Eukaryota</taxon>
        <taxon>Metazoa</taxon>
        <taxon>Ecdysozoa</taxon>
        <taxon>Arthropoda</taxon>
        <taxon>Chelicerata</taxon>
        <taxon>Arachnida</taxon>
        <taxon>Acari</taxon>
        <taxon>Parasitiformes</taxon>
        <taxon>Ixodida</taxon>
        <taxon>Ixodoidea</taxon>
        <taxon>Ixodidae</taxon>
        <taxon>Rhipicephalinae</taxon>
        <taxon>Rhipicephalus</taxon>
        <taxon>Rhipicephalus</taxon>
    </lineage>
</organism>
<proteinExistence type="predicted"/>
<evidence type="ECO:0000256" key="1">
    <source>
        <dbReference type="SAM" id="SignalP"/>
    </source>
</evidence>
<feature type="chain" id="PRO_5012759187" description="Basic tail secreted protein" evidence="1">
    <location>
        <begin position="24"/>
        <end position="112"/>
    </location>
</feature>
<evidence type="ECO:0008006" key="3">
    <source>
        <dbReference type="Google" id="ProtNLM"/>
    </source>
</evidence>
<feature type="signal peptide" evidence="1">
    <location>
        <begin position="1"/>
        <end position="23"/>
    </location>
</feature>
<reference evidence="2" key="1">
    <citation type="journal article" date="2017" name="Parasit. Vectors">
        <title>Sialotranscriptomics of Rhipicephalus zambeziensis reveals intricate expression profiles of secretory proteins and suggests tight temporal transcriptional regulation during blood-feeding.</title>
        <authorList>
            <person name="de Castro M.H."/>
            <person name="de Klerk D."/>
            <person name="Pienaar R."/>
            <person name="Rees D.J.G."/>
            <person name="Mans B.J."/>
        </authorList>
    </citation>
    <scope>NUCLEOTIDE SEQUENCE</scope>
    <source>
        <tissue evidence="2">Salivary glands</tissue>
    </source>
</reference>
<keyword evidence="1" id="KW-0732">Signal</keyword>
<protein>
    <recommendedName>
        <fullName evidence="3">Basic tail secreted protein</fullName>
    </recommendedName>
</protein>